<organism evidence="1 2">
    <name type="scientific">Trypanosoma brucei gambiense (strain MHOM/CI/86/DAL972)</name>
    <dbReference type="NCBI Taxonomy" id="679716"/>
    <lineage>
        <taxon>Eukaryota</taxon>
        <taxon>Discoba</taxon>
        <taxon>Euglenozoa</taxon>
        <taxon>Kinetoplastea</taxon>
        <taxon>Metakinetoplastina</taxon>
        <taxon>Trypanosomatida</taxon>
        <taxon>Trypanosomatidae</taxon>
        <taxon>Trypanosoma</taxon>
    </lineage>
</organism>
<dbReference type="RefSeq" id="XP_011777766.1">
    <property type="nucleotide sequence ID" value="XM_011779464.1"/>
</dbReference>
<dbReference type="AlphaFoldDB" id="D0A2K8"/>
<dbReference type="EMBL" id="FN554973">
    <property type="protein sequence ID" value="CBH15502.1"/>
    <property type="molecule type" value="Genomic_DNA"/>
</dbReference>
<reference evidence="2" key="1">
    <citation type="journal article" date="2010" name="PLoS Negl. Trop. Dis.">
        <title>The genome sequence of Trypanosoma brucei gambiense, causative agent of chronic human african trypanosomiasis.</title>
        <authorList>
            <person name="Jackson A.P."/>
            <person name="Sanders M."/>
            <person name="Berry A."/>
            <person name="McQuillan J."/>
            <person name="Aslett M.A."/>
            <person name="Quail M.A."/>
            <person name="Chukualim B."/>
            <person name="Capewell P."/>
            <person name="MacLeod A."/>
            <person name="Melville S.E."/>
            <person name="Gibson W."/>
            <person name="Barry J.D."/>
            <person name="Berriman M."/>
            <person name="Hertz-Fowler C."/>
        </authorList>
    </citation>
    <scope>NUCLEOTIDE SEQUENCE [LARGE SCALE GENOMIC DNA]</scope>
    <source>
        <strain evidence="2">MHOM/CI/86/DAL972</strain>
    </source>
</reference>
<evidence type="ECO:0000313" key="1">
    <source>
        <dbReference type="EMBL" id="CBH15502.1"/>
    </source>
</evidence>
<accession>D0A2K8</accession>
<gene>
    <name evidence="1" type="ORF">TbgDal_X5870</name>
</gene>
<proteinExistence type="predicted"/>
<dbReference type="VEuPathDB" id="TriTrypDB:Tbg972.10.5870"/>
<sequence length="341" mass="38362">MVTEALNRRFEHLLDSNTCSSDLIDVIRLLVAHANETDLFKKELRSAPFSVPAEQQVQRVQGEPLTCDQEKMEQISFRTKEHILVAAESSLRSYVTSLKNVNDIAIATSSKNLREMKGRLSADMLSFQERVVRTTVEQMEQELDSLRVSWLESMNREVARVKEELHRMGVGLRRELLGLMEGYSKYMAKGIRLLNVDRLADMHRLTAECMLSAERLALVEKQLVPRVEIHVLHEQVKEIERQLSRIAGYSLGARQQRVESEGRCSRSVSVAVDDGVSRVKNLTLGGGCGDSRGCSGLVDVMSYSRAQETTVNSDGAALLRDPVPTTQRAEFASAIQQFLKR</sequence>
<evidence type="ECO:0000313" key="2">
    <source>
        <dbReference type="Proteomes" id="UP000002316"/>
    </source>
</evidence>
<dbReference type="GeneID" id="23865679"/>
<name>D0A2K8_TRYB9</name>
<dbReference type="OrthoDB" id="265078at2759"/>
<dbReference type="Proteomes" id="UP000002316">
    <property type="component" value="Chromosome 10"/>
</dbReference>
<dbReference type="KEGG" id="tbg:TbgDal_X5870"/>
<protein>
    <submittedName>
        <fullName evidence="1">Uncharacterized protein</fullName>
    </submittedName>
</protein>